<proteinExistence type="predicted"/>
<sequence length="223" mass="24798">MDSTSKNKRSSVPSISTTHTPGKTFTSHTDSPTTPPNLYSLSPPGAPRAQRLRRRKEIVTEYGQPSTPSSIQTRLNNRLVGLRETREAGNSRNLSSRSPRDRLLSYRSRSPLGSHHRIRKSTEVESVSLLIKPGTQGSPLFLVGNGNQATSLPNVQLSDQLDLGARYWKTLSFADTEHNERIAGSLPSATSNDKNENVTSTEKHLDDLYKTGRPFRYDEHGFK</sequence>
<feature type="compositionally biased region" description="Polar residues" evidence="1">
    <location>
        <begin position="1"/>
        <end position="40"/>
    </location>
</feature>
<dbReference type="OrthoDB" id="3557806at2759"/>
<dbReference type="VEuPathDB" id="FungiDB:MFRU_007g03360"/>
<protein>
    <submittedName>
        <fullName evidence="2">Uncharacterized protein</fullName>
    </submittedName>
</protein>
<evidence type="ECO:0000313" key="3">
    <source>
        <dbReference type="Proteomes" id="UP000322873"/>
    </source>
</evidence>
<evidence type="ECO:0000313" key="2">
    <source>
        <dbReference type="EMBL" id="KAA8567308.1"/>
    </source>
</evidence>
<accession>A0A5M9JCG7</accession>
<reference evidence="2 3" key="1">
    <citation type="submission" date="2019-06" db="EMBL/GenBank/DDBJ databases">
        <title>Genome Sequence of the Brown Rot Fungal Pathogen Monilinia fructicola.</title>
        <authorList>
            <person name="De Miccolis Angelini R.M."/>
            <person name="Landi L."/>
            <person name="Abate D."/>
            <person name="Pollastro S."/>
            <person name="Romanazzi G."/>
            <person name="Faretra F."/>
        </authorList>
    </citation>
    <scope>NUCLEOTIDE SEQUENCE [LARGE SCALE GENOMIC DNA]</scope>
    <source>
        <strain evidence="2 3">Mfrc123</strain>
    </source>
</reference>
<gene>
    <name evidence="2" type="ORF">EYC84_010339</name>
</gene>
<organism evidence="2 3">
    <name type="scientific">Monilinia fructicola</name>
    <name type="common">Brown rot fungus</name>
    <name type="synonym">Ciboria fructicola</name>
    <dbReference type="NCBI Taxonomy" id="38448"/>
    <lineage>
        <taxon>Eukaryota</taxon>
        <taxon>Fungi</taxon>
        <taxon>Dikarya</taxon>
        <taxon>Ascomycota</taxon>
        <taxon>Pezizomycotina</taxon>
        <taxon>Leotiomycetes</taxon>
        <taxon>Helotiales</taxon>
        <taxon>Sclerotiniaceae</taxon>
        <taxon>Monilinia</taxon>
    </lineage>
</organism>
<dbReference type="AlphaFoldDB" id="A0A5M9JCG7"/>
<name>A0A5M9JCG7_MONFR</name>
<feature type="compositionally biased region" description="Basic and acidic residues" evidence="1">
    <location>
        <begin position="193"/>
        <end position="202"/>
    </location>
</feature>
<keyword evidence="3" id="KW-1185">Reference proteome</keyword>
<dbReference type="EMBL" id="VICG01000011">
    <property type="protein sequence ID" value="KAA8567308.1"/>
    <property type="molecule type" value="Genomic_DNA"/>
</dbReference>
<feature type="region of interest" description="Disordered" evidence="1">
    <location>
        <begin position="1"/>
        <end position="52"/>
    </location>
</feature>
<feature type="region of interest" description="Disordered" evidence="1">
    <location>
        <begin position="182"/>
        <end position="202"/>
    </location>
</feature>
<comment type="caution">
    <text evidence="2">The sequence shown here is derived from an EMBL/GenBank/DDBJ whole genome shotgun (WGS) entry which is preliminary data.</text>
</comment>
<dbReference type="Proteomes" id="UP000322873">
    <property type="component" value="Unassembled WGS sequence"/>
</dbReference>
<evidence type="ECO:0000256" key="1">
    <source>
        <dbReference type="SAM" id="MobiDB-lite"/>
    </source>
</evidence>